<reference evidence="9" key="1">
    <citation type="submission" date="2025-08" db="UniProtKB">
        <authorList>
            <consortium name="RefSeq"/>
        </authorList>
    </citation>
    <scope>IDENTIFICATION</scope>
</reference>
<dbReference type="Proteomes" id="UP001515500">
    <property type="component" value="Chromosome 4"/>
</dbReference>
<dbReference type="GO" id="GO:0004029">
    <property type="term" value="F:aldehyde dehydrogenase (NAD+) activity"/>
    <property type="evidence" value="ECO:0007669"/>
    <property type="project" value="UniProtKB-EC"/>
</dbReference>
<comment type="catalytic activity">
    <reaction evidence="4">
        <text>an aldehyde + NAD(+) + H2O = a carboxylate + NADH + 2 H(+)</text>
        <dbReference type="Rhea" id="RHEA:16185"/>
        <dbReference type="ChEBI" id="CHEBI:15377"/>
        <dbReference type="ChEBI" id="CHEBI:15378"/>
        <dbReference type="ChEBI" id="CHEBI:17478"/>
        <dbReference type="ChEBI" id="CHEBI:29067"/>
        <dbReference type="ChEBI" id="CHEBI:57540"/>
        <dbReference type="ChEBI" id="CHEBI:57945"/>
        <dbReference type="EC" id="1.2.1.3"/>
    </reaction>
</comment>
<evidence type="ECO:0000313" key="9">
    <source>
        <dbReference type="RefSeq" id="XP_039122792.1"/>
    </source>
</evidence>
<gene>
    <name evidence="9" type="primary">LOC120259277</name>
</gene>
<dbReference type="RefSeq" id="XP_039122792.1">
    <property type="nucleotide sequence ID" value="XM_039266858.1"/>
</dbReference>
<evidence type="ECO:0000256" key="1">
    <source>
        <dbReference type="ARBA" id="ARBA00009986"/>
    </source>
</evidence>
<dbReference type="GeneID" id="120259277"/>
<dbReference type="InterPro" id="IPR015590">
    <property type="entry name" value="Aldehyde_DH_dom"/>
</dbReference>
<keyword evidence="2 5" id="KW-0560">Oxidoreductase</keyword>
<dbReference type="PANTHER" id="PTHR43570">
    <property type="entry name" value="ALDEHYDE DEHYDROGENASE"/>
    <property type="match status" value="1"/>
</dbReference>
<evidence type="ECO:0000256" key="3">
    <source>
        <dbReference type="ARBA" id="ARBA00023027"/>
    </source>
</evidence>
<sequence>NASLFAPQPITTTLVIYGQLLSNSNTHKGRRGLRREREVEFMESVELDLLVKELRNTFESGKTRSFEWRKAQLKSLLKLLEEKEEDIFMALHKDLGKHHVEVFRDEIGALIKSVDYALDNLKTWMTGKKAYTPLAAFPSSAEIVPEPLGVLLLFSSWNFPIGLSLEPLIGALSAGNVVVLKPSEIAPASSEFLAKNIPLYLDKKSVKVVQGCQKVGEQLLQYKWDKIFFTGSSRVGRIVMSAAAKHLTPVALELGGKCPAIIDSLSRSTDRQTAINRVVGGKWGSCYGQACIGIDYLFVEEKFLSVVIDLLKATIKRFYPKREYMTKIVTKQHFQRLSSLLKDPEVAGSIVYGGSIDSDTLFIEPTILVDPPLDSEIMTEEIFGPLLPIITLKNIEDCIGFLRGKPKPLAIYAFTHNENFKNRLVAETSSGSIIFNDAIVQYLCDTIPFGGVGASGFGHYHGKFSFELFSHAKPVLRRNFWTEFTFRYPPWDEGKLKFMRLLYRFDYFGLLLLMLGLKR</sequence>
<evidence type="ECO:0000259" key="7">
    <source>
        <dbReference type="Pfam" id="PF00171"/>
    </source>
</evidence>
<dbReference type="SUPFAM" id="SSF53720">
    <property type="entry name" value="ALDH-like"/>
    <property type="match status" value="1"/>
</dbReference>
<dbReference type="AlphaFoldDB" id="A0AB40B6E5"/>
<evidence type="ECO:0000256" key="4">
    <source>
        <dbReference type="ARBA" id="ARBA00049194"/>
    </source>
</evidence>
<evidence type="ECO:0000313" key="8">
    <source>
        <dbReference type="Proteomes" id="UP001515500"/>
    </source>
</evidence>
<dbReference type="InterPro" id="IPR012394">
    <property type="entry name" value="Aldehyde_DH_NAD(P)"/>
</dbReference>
<dbReference type="PIRSF" id="PIRSF036492">
    <property type="entry name" value="ALDH"/>
    <property type="match status" value="1"/>
</dbReference>
<dbReference type="Gene3D" id="3.40.605.10">
    <property type="entry name" value="Aldehyde Dehydrogenase, Chain A, domain 1"/>
    <property type="match status" value="1"/>
</dbReference>
<organism evidence="8 9">
    <name type="scientific">Dioscorea cayennensis subsp. rotundata</name>
    <name type="common">White Guinea yam</name>
    <name type="synonym">Dioscorea rotundata</name>
    <dbReference type="NCBI Taxonomy" id="55577"/>
    <lineage>
        <taxon>Eukaryota</taxon>
        <taxon>Viridiplantae</taxon>
        <taxon>Streptophyta</taxon>
        <taxon>Embryophyta</taxon>
        <taxon>Tracheophyta</taxon>
        <taxon>Spermatophyta</taxon>
        <taxon>Magnoliopsida</taxon>
        <taxon>Liliopsida</taxon>
        <taxon>Dioscoreales</taxon>
        <taxon>Dioscoreaceae</taxon>
        <taxon>Dioscorea</taxon>
    </lineage>
</organism>
<dbReference type="InterPro" id="IPR016162">
    <property type="entry name" value="Ald_DH_N"/>
</dbReference>
<proteinExistence type="inferred from homology"/>
<dbReference type="Gene3D" id="3.40.309.10">
    <property type="entry name" value="Aldehyde Dehydrogenase, Chain A, domain 2"/>
    <property type="match status" value="1"/>
</dbReference>
<keyword evidence="8" id="KW-1185">Reference proteome</keyword>
<comment type="similarity">
    <text evidence="1 5">Belongs to the aldehyde dehydrogenase family.</text>
</comment>
<dbReference type="GO" id="GO:0009737">
    <property type="term" value="P:response to abscisic acid"/>
    <property type="evidence" value="ECO:0007669"/>
    <property type="project" value="UniProtKB-ARBA"/>
</dbReference>
<feature type="active site" evidence="6">
    <location>
        <position position="291"/>
    </location>
</feature>
<keyword evidence="3" id="KW-0520">NAD</keyword>
<dbReference type="Pfam" id="PF00171">
    <property type="entry name" value="Aldedh"/>
    <property type="match status" value="1"/>
</dbReference>
<evidence type="ECO:0000256" key="2">
    <source>
        <dbReference type="ARBA" id="ARBA00023002"/>
    </source>
</evidence>
<feature type="non-terminal residue" evidence="9">
    <location>
        <position position="1"/>
    </location>
</feature>
<dbReference type="GO" id="GO:0005737">
    <property type="term" value="C:cytoplasm"/>
    <property type="evidence" value="ECO:0007669"/>
    <property type="project" value="TreeGrafter"/>
</dbReference>
<evidence type="ECO:0000256" key="6">
    <source>
        <dbReference type="PIRSR" id="PIRSR036492-1"/>
    </source>
</evidence>
<accession>A0AB40B6E5</accession>
<feature type="active site" evidence="6">
    <location>
        <position position="253"/>
    </location>
</feature>
<evidence type="ECO:0000256" key="5">
    <source>
        <dbReference type="PIRNR" id="PIRNR036492"/>
    </source>
</evidence>
<dbReference type="GO" id="GO:0006081">
    <property type="term" value="P:aldehyde metabolic process"/>
    <property type="evidence" value="ECO:0007669"/>
    <property type="project" value="InterPro"/>
</dbReference>
<dbReference type="InterPro" id="IPR016163">
    <property type="entry name" value="Ald_DH_C"/>
</dbReference>
<dbReference type="FunFam" id="3.40.605.10:FF:000004">
    <property type="entry name" value="Aldehyde dehydrogenase"/>
    <property type="match status" value="1"/>
</dbReference>
<dbReference type="PANTHER" id="PTHR43570:SF17">
    <property type="entry name" value="ALDEHYDE DEHYDROGENASE FAMILY 3 MEMBER F1"/>
    <property type="match status" value="1"/>
</dbReference>
<name>A0AB40B6E5_DIOCR</name>
<dbReference type="InterPro" id="IPR016161">
    <property type="entry name" value="Ald_DH/histidinol_DH"/>
</dbReference>
<feature type="domain" description="Aldehyde dehydrogenase" evidence="7">
    <location>
        <begin position="44"/>
        <end position="473"/>
    </location>
</feature>
<dbReference type="FunFam" id="3.40.309.10:FF:000003">
    <property type="entry name" value="Aldehyde dehydrogenase"/>
    <property type="match status" value="1"/>
</dbReference>
<protein>
    <recommendedName>
        <fullName evidence="5">Aldehyde dehydrogenase</fullName>
    </recommendedName>
</protein>